<evidence type="ECO:0000256" key="2">
    <source>
        <dbReference type="ARBA" id="ARBA00006052"/>
    </source>
</evidence>
<evidence type="ECO:0000256" key="4">
    <source>
        <dbReference type="ARBA" id="ARBA00022741"/>
    </source>
</evidence>
<keyword evidence="5" id="KW-0067">ATP-binding</keyword>
<accession>A0AAD7LPD8</accession>
<evidence type="ECO:0000313" key="8">
    <source>
        <dbReference type="EMBL" id="KAJ7961652.1"/>
    </source>
</evidence>
<dbReference type="KEGG" id="qsa:O6P43_016974"/>
<dbReference type="GO" id="GO:0005829">
    <property type="term" value="C:cytosol"/>
    <property type="evidence" value="ECO:0007669"/>
    <property type="project" value="TreeGrafter"/>
</dbReference>
<comment type="catalytic activity">
    <reaction evidence="7">
        <text>oxaloacetate + ATP = phosphoenolpyruvate + ADP + CO2</text>
        <dbReference type="Rhea" id="RHEA:18617"/>
        <dbReference type="ChEBI" id="CHEBI:16452"/>
        <dbReference type="ChEBI" id="CHEBI:16526"/>
        <dbReference type="ChEBI" id="CHEBI:30616"/>
        <dbReference type="ChEBI" id="CHEBI:58702"/>
        <dbReference type="ChEBI" id="CHEBI:456216"/>
        <dbReference type="EC" id="4.1.1.49"/>
    </reaction>
</comment>
<comment type="similarity">
    <text evidence="2">Belongs to the phosphoenolpyruvate carboxykinase (ATP) family.</text>
</comment>
<evidence type="ECO:0000256" key="7">
    <source>
        <dbReference type="ARBA" id="ARBA00047371"/>
    </source>
</evidence>
<keyword evidence="6" id="KW-0456">Lyase</keyword>
<dbReference type="Proteomes" id="UP001163823">
    <property type="component" value="Chromosome 7"/>
</dbReference>
<name>A0AAD7LPD8_QUISA</name>
<keyword evidence="9" id="KW-1185">Reference proteome</keyword>
<dbReference type="InterPro" id="IPR008210">
    <property type="entry name" value="PEP_carboxykinase_N"/>
</dbReference>
<dbReference type="PANTHER" id="PTHR30031">
    <property type="entry name" value="PHOSPHOENOLPYRUVATE CARBOXYKINASE ATP"/>
    <property type="match status" value="1"/>
</dbReference>
<dbReference type="InterPro" id="IPR013035">
    <property type="entry name" value="PEP_carboxykinase_C"/>
</dbReference>
<dbReference type="Gene3D" id="3.40.449.10">
    <property type="entry name" value="Phosphoenolpyruvate Carboxykinase, domain 1"/>
    <property type="match status" value="1"/>
</dbReference>
<comment type="pathway">
    <text evidence="1">Carbohydrate biosynthesis; gluconeogenesis.</text>
</comment>
<dbReference type="PANTHER" id="PTHR30031:SF2">
    <property type="entry name" value="PHOSPHOENOLPYRUVATE CARBOXYKINASE (ATP)"/>
    <property type="match status" value="1"/>
</dbReference>
<dbReference type="AlphaFoldDB" id="A0AAD7LPD8"/>
<evidence type="ECO:0000256" key="5">
    <source>
        <dbReference type="ARBA" id="ARBA00022840"/>
    </source>
</evidence>
<organism evidence="8 9">
    <name type="scientific">Quillaja saponaria</name>
    <name type="common">Soap bark tree</name>
    <dbReference type="NCBI Taxonomy" id="32244"/>
    <lineage>
        <taxon>Eukaryota</taxon>
        <taxon>Viridiplantae</taxon>
        <taxon>Streptophyta</taxon>
        <taxon>Embryophyta</taxon>
        <taxon>Tracheophyta</taxon>
        <taxon>Spermatophyta</taxon>
        <taxon>Magnoliopsida</taxon>
        <taxon>eudicotyledons</taxon>
        <taxon>Gunneridae</taxon>
        <taxon>Pentapetalae</taxon>
        <taxon>rosids</taxon>
        <taxon>fabids</taxon>
        <taxon>Fabales</taxon>
        <taxon>Quillajaceae</taxon>
        <taxon>Quillaja</taxon>
    </lineage>
</organism>
<gene>
    <name evidence="8" type="ORF">O6P43_016974</name>
</gene>
<keyword evidence="4" id="KW-0547">Nucleotide-binding</keyword>
<reference evidence="8" key="1">
    <citation type="journal article" date="2023" name="Science">
        <title>Elucidation of the pathway for biosynthesis of saponin adjuvants from the soapbark tree.</title>
        <authorList>
            <person name="Reed J."/>
            <person name="Orme A."/>
            <person name="El-Demerdash A."/>
            <person name="Owen C."/>
            <person name="Martin L.B.B."/>
            <person name="Misra R.C."/>
            <person name="Kikuchi S."/>
            <person name="Rejzek M."/>
            <person name="Martin A.C."/>
            <person name="Harkess A."/>
            <person name="Leebens-Mack J."/>
            <person name="Louveau T."/>
            <person name="Stephenson M.J."/>
            <person name="Osbourn A."/>
        </authorList>
    </citation>
    <scope>NUCLEOTIDE SEQUENCE</scope>
    <source>
        <strain evidence="8">S10</strain>
    </source>
</reference>
<dbReference type="EMBL" id="JARAOO010000007">
    <property type="protein sequence ID" value="KAJ7961652.1"/>
    <property type="molecule type" value="Genomic_DNA"/>
</dbReference>
<dbReference type="Pfam" id="PF01293">
    <property type="entry name" value="PEPCK_ATP"/>
    <property type="match status" value="1"/>
</dbReference>
<evidence type="ECO:0000256" key="1">
    <source>
        <dbReference type="ARBA" id="ARBA00004742"/>
    </source>
</evidence>
<dbReference type="FunFam" id="3.40.449.10:FF:000008">
    <property type="entry name" value="D111/G-patch domain-containing protein"/>
    <property type="match status" value="1"/>
</dbReference>
<dbReference type="GO" id="GO:0006094">
    <property type="term" value="P:gluconeogenesis"/>
    <property type="evidence" value="ECO:0007669"/>
    <property type="project" value="InterPro"/>
</dbReference>
<dbReference type="SUPFAM" id="SSF53795">
    <property type="entry name" value="PEP carboxykinase-like"/>
    <property type="match status" value="1"/>
</dbReference>
<dbReference type="SUPFAM" id="SSF68923">
    <property type="entry name" value="PEP carboxykinase N-terminal domain"/>
    <property type="match status" value="1"/>
</dbReference>
<comment type="caution">
    <text evidence="8">The sequence shown here is derived from an EMBL/GenBank/DDBJ whole genome shotgun (WGS) entry which is preliminary data.</text>
</comment>
<proteinExistence type="inferred from homology"/>
<dbReference type="GO" id="GO:0004612">
    <property type="term" value="F:phosphoenolpyruvate carboxykinase (ATP) activity"/>
    <property type="evidence" value="ECO:0007669"/>
    <property type="project" value="UniProtKB-EC"/>
</dbReference>
<protein>
    <recommendedName>
        <fullName evidence="3">phosphoenolpyruvate carboxykinase (ATP)</fullName>
        <ecNumber evidence="3">4.1.1.49</ecNumber>
    </recommendedName>
</protein>
<dbReference type="GO" id="GO:0005524">
    <property type="term" value="F:ATP binding"/>
    <property type="evidence" value="ECO:0007669"/>
    <property type="project" value="UniProtKB-KW"/>
</dbReference>
<evidence type="ECO:0000256" key="6">
    <source>
        <dbReference type="ARBA" id="ARBA00023239"/>
    </source>
</evidence>
<evidence type="ECO:0000313" key="9">
    <source>
        <dbReference type="Proteomes" id="UP001163823"/>
    </source>
</evidence>
<dbReference type="InterPro" id="IPR001272">
    <property type="entry name" value="PEP_carboxykinase_ATP"/>
</dbReference>
<sequence length="442" mass="46719">MRNLVHKRLIKSSFTRSSRSNPSLPFLLTSKRNAESASQAEEEAETIVFPREGPEFSYGLNWALASKGVIVNDKAFSNLELSELKQKGATSPESLSGLPVHVRGSVTGGASDISKAQFGKLLKQVTNHLSSISNIFVHDGAVGSPSKCDAKVRVISDNPTAIVSLSNVLWKTPSRSVSHDSCPLTIYVATSVSSGVGDAIGIGTQANNGFIAADIERLSLVLCGKAFSDGNGTKQALAALSEPIISARGGIPLSARLLLSGDSMIVLFASKDIIRSCADSLLSADAGVILSSQGVAPLFPIANSCGSNLFKLPAAVILVSSDSSGSIPSVSKLSPGQAAYHFLAGYQNGNFVPAYRKGPSSIYPLELAKALLLKLKDNKISAFLVNVSEGEKTLSGMDIINLVESTLSKNIPPFHSKGGDLQEKYKTFLSEKFQELPKEFSF</sequence>
<evidence type="ECO:0000256" key="3">
    <source>
        <dbReference type="ARBA" id="ARBA00012363"/>
    </source>
</evidence>
<dbReference type="Gene3D" id="3.90.228.20">
    <property type="match status" value="1"/>
</dbReference>
<dbReference type="EC" id="4.1.1.49" evidence="3"/>